<dbReference type="InterPro" id="IPR009053">
    <property type="entry name" value="Prefoldin"/>
</dbReference>
<reference evidence="2" key="1">
    <citation type="submission" date="2015-11" db="EMBL/GenBank/DDBJ databases">
        <title>De novo transcriptome assembly of four potential Pierce s Disease insect vectors from Arizona vineyards.</title>
        <authorList>
            <person name="Tassone E.E."/>
        </authorList>
    </citation>
    <scope>NUCLEOTIDE SEQUENCE</scope>
</reference>
<name>A0A1B6F4P2_9HEMI</name>
<gene>
    <name evidence="2" type="ORF">g.43879</name>
</gene>
<protein>
    <recommendedName>
        <fullName evidence="3">Prefoldin subunit 5</fullName>
    </recommendedName>
</protein>
<dbReference type="InterPro" id="IPR011599">
    <property type="entry name" value="PFD_alpha_archaea"/>
</dbReference>
<dbReference type="GO" id="GO:1990115">
    <property type="term" value="P:RNA polymerase III assembly"/>
    <property type="evidence" value="ECO:0007669"/>
    <property type="project" value="TreeGrafter"/>
</dbReference>
<dbReference type="PANTHER" id="PTHR12674">
    <property type="entry name" value="PREFOLDIN SUBUNIT 5"/>
    <property type="match status" value="1"/>
</dbReference>
<dbReference type="Gene3D" id="1.10.287.370">
    <property type="match status" value="1"/>
</dbReference>
<evidence type="ECO:0008006" key="3">
    <source>
        <dbReference type="Google" id="ProtNLM"/>
    </source>
</evidence>
<comment type="similarity">
    <text evidence="1">Belongs to the prefoldin subunit alpha family.</text>
</comment>
<dbReference type="AlphaFoldDB" id="A0A1B6F4P2"/>
<dbReference type="CDD" id="cd23157">
    <property type="entry name" value="Prefoldin_5"/>
    <property type="match status" value="1"/>
</dbReference>
<dbReference type="InterPro" id="IPR004127">
    <property type="entry name" value="Prefoldin_subunit_alpha"/>
</dbReference>
<proteinExistence type="inferred from homology"/>
<dbReference type="GO" id="GO:0006457">
    <property type="term" value="P:protein folding"/>
    <property type="evidence" value="ECO:0007669"/>
    <property type="project" value="InterPro"/>
</dbReference>
<organism evidence="2">
    <name type="scientific">Cuerna arida</name>
    <dbReference type="NCBI Taxonomy" id="1464854"/>
    <lineage>
        <taxon>Eukaryota</taxon>
        <taxon>Metazoa</taxon>
        <taxon>Ecdysozoa</taxon>
        <taxon>Arthropoda</taxon>
        <taxon>Hexapoda</taxon>
        <taxon>Insecta</taxon>
        <taxon>Pterygota</taxon>
        <taxon>Neoptera</taxon>
        <taxon>Paraneoptera</taxon>
        <taxon>Hemiptera</taxon>
        <taxon>Auchenorrhyncha</taxon>
        <taxon>Membracoidea</taxon>
        <taxon>Cicadellidae</taxon>
        <taxon>Cicadellinae</taxon>
        <taxon>Proconiini</taxon>
        <taxon>Cuerna</taxon>
    </lineage>
</organism>
<accession>A0A1B6F4P2</accession>
<evidence type="ECO:0000313" key="2">
    <source>
        <dbReference type="EMBL" id="JAS44843.1"/>
    </source>
</evidence>
<dbReference type="PANTHER" id="PTHR12674:SF2">
    <property type="entry name" value="PREFOLDIN SUBUNIT 5"/>
    <property type="match status" value="1"/>
</dbReference>
<dbReference type="GO" id="GO:1990113">
    <property type="term" value="P:RNA polymerase I assembly"/>
    <property type="evidence" value="ECO:0007669"/>
    <property type="project" value="TreeGrafter"/>
</dbReference>
<dbReference type="Pfam" id="PF02996">
    <property type="entry name" value="Prefoldin"/>
    <property type="match status" value="1"/>
</dbReference>
<dbReference type="GO" id="GO:1990114">
    <property type="term" value="P:RNA polymerase II core complex assembly"/>
    <property type="evidence" value="ECO:0007669"/>
    <property type="project" value="TreeGrafter"/>
</dbReference>
<dbReference type="GO" id="GO:0051082">
    <property type="term" value="F:unfolded protein binding"/>
    <property type="evidence" value="ECO:0007669"/>
    <property type="project" value="InterPro"/>
</dbReference>
<dbReference type="GO" id="GO:0016272">
    <property type="term" value="C:prefoldin complex"/>
    <property type="evidence" value="ECO:0007669"/>
    <property type="project" value="InterPro"/>
</dbReference>
<dbReference type="EMBL" id="GECZ01024926">
    <property type="protein sequence ID" value="JAS44843.1"/>
    <property type="molecule type" value="Transcribed_RNA"/>
</dbReference>
<sequence>MQVIPSIDFCHQISIKMATAEEPQGVDLSKLNFQQLIQLKIQVDNELNLLQDSMCSLKIAMNKFLDSKESLEKILPEWKSKEIMLPLTSSVYTPARINDIGNVLLDIGTGYFIQKDLEGAKDYFERKMVFINDQIEKIQAVGLEKSKIREVLVDVIETKLGQMAVSFPQGELKFPNT</sequence>
<dbReference type="NCBIfam" id="TIGR00293">
    <property type="entry name" value="prefoldin subunit alpha"/>
    <property type="match status" value="1"/>
</dbReference>
<evidence type="ECO:0000256" key="1">
    <source>
        <dbReference type="ARBA" id="ARBA00010048"/>
    </source>
</evidence>
<dbReference type="GO" id="GO:0005737">
    <property type="term" value="C:cytoplasm"/>
    <property type="evidence" value="ECO:0007669"/>
    <property type="project" value="TreeGrafter"/>
</dbReference>
<dbReference type="SUPFAM" id="SSF46579">
    <property type="entry name" value="Prefoldin"/>
    <property type="match status" value="1"/>
</dbReference>